<evidence type="ECO:0000256" key="5">
    <source>
        <dbReference type="ARBA" id="ARBA00022723"/>
    </source>
</evidence>
<name>A0A8T8SPD4_9BASI</name>
<gene>
    <name evidence="10" type="ORF">A4X13_0g6885</name>
</gene>
<comment type="cofactor">
    <cofactor evidence="1">
        <name>a divalent metal cation</name>
        <dbReference type="ChEBI" id="CHEBI:60240"/>
    </cofactor>
</comment>
<dbReference type="PANTHER" id="PTHR22930">
    <property type="match status" value="1"/>
</dbReference>
<evidence type="ECO:0000256" key="6">
    <source>
        <dbReference type="ARBA" id="ARBA00022801"/>
    </source>
</evidence>
<evidence type="ECO:0000256" key="2">
    <source>
        <dbReference type="ARBA" id="ARBA00004123"/>
    </source>
</evidence>
<comment type="similarity">
    <text evidence="3">Belongs to the HARBI1 family.</text>
</comment>
<evidence type="ECO:0000256" key="7">
    <source>
        <dbReference type="ARBA" id="ARBA00023242"/>
    </source>
</evidence>
<comment type="subcellular location">
    <subcellularLocation>
        <location evidence="2">Nucleus</location>
    </subcellularLocation>
</comment>
<evidence type="ECO:0000259" key="9">
    <source>
        <dbReference type="Pfam" id="PF13359"/>
    </source>
</evidence>
<keyword evidence="11" id="KW-1185">Reference proteome</keyword>
<proteinExistence type="inferred from homology"/>
<evidence type="ECO:0000256" key="3">
    <source>
        <dbReference type="ARBA" id="ARBA00006958"/>
    </source>
</evidence>
<feature type="region of interest" description="Disordered" evidence="8">
    <location>
        <begin position="377"/>
        <end position="396"/>
    </location>
</feature>
<sequence length="415" mass="47066">MPKASKRSLLIEEATAFAVVQRLREAAQEASVDVAQPFDRNPKLSLFLWANILQLEQQRYLVERLRVPKSSEWINNILPELDDERFRSWMRMDRRSFKYILALIQDHSIFKGGAQCAQTPVAVQLALALHRLGTNGSGASVRVDAGQWGVSEGHVLDCVRRVVTVLASLVDDWVRWPDPTGRSEESRNAERRSGLRGVIGKLDGTDIVLYERPGGTLNGDEFFNRKRRYAINLSAVCNHKLEFTYILVGWPGSVHDSRAWSAASPRRQAQLFFNEGEYLLGDSAYSNSTILVTPYKRPQSSSLPNRRFNKLLSSMRIDIEHAFGLLKGRWGCLKGLRVRLFSDEQHAIACRYVTACVVLHNILLSLKDDWATELDSEDNGEDVAATETRGDENEEWRETVKQRALARMYPGYVAM</sequence>
<keyword evidence="6" id="KW-0378">Hydrolase</keyword>
<evidence type="ECO:0000256" key="1">
    <source>
        <dbReference type="ARBA" id="ARBA00001968"/>
    </source>
</evidence>
<dbReference type="EMBL" id="LWDF02000730">
    <property type="protein sequence ID" value="KAE8243924.1"/>
    <property type="molecule type" value="Genomic_DNA"/>
</dbReference>
<accession>A0A8T8SPD4</accession>
<evidence type="ECO:0000313" key="11">
    <source>
        <dbReference type="Proteomes" id="UP000077521"/>
    </source>
</evidence>
<dbReference type="AlphaFoldDB" id="A0A8T8SPD4"/>
<keyword evidence="5" id="KW-0479">Metal-binding</keyword>
<dbReference type="GO" id="GO:0016787">
    <property type="term" value="F:hydrolase activity"/>
    <property type="evidence" value="ECO:0007669"/>
    <property type="project" value="UniProtKB-KW"/>
</dbReference>
<dbReference type="Proteomes" id="UP000077521">
    <property type="component" value="Unassembled WGS sequence"/>
</dbReference>
<feature type="domain" description="DDE Tnp4" evidence="9">
    <location>
        <begin position="202"/>
        <end position="361"/>
    </location>
</feature>
<protein>
    <recommendedName>
        <fullName evidence="9">DDE Tnp4 domain-containing protein</fullName>
    </recommendedName>
</protein>
<reference evidence="10" key="2">
    <citation type="journal article" date="2019" name="IMA Fungus">
        <title>Genome sequencing and comparison of five Tilletia species to identify candidate genes for the detection of regulated species infecting wheat.</title>
        <authorList>
            <person name="Nguyen H.D.T."/>
            <person name="Sultana T."/>
            <person name="Kesanakurti P."/>
            <person name="Hambleton S."/>
        </authorList>
    </citation>
    <scope>NUCLEOTIDE SEQUENCE</scope>
    <source>
        <strain evidence="10">DAOMC 236416</strain>
    </source>
</reference>
<keyword evidence="4" id="KW-0540">Nuclease</keyword>
<evidence type="ECO:0000256" key="4">
    <source>
        <dbReference type="ARBA" id="ARBA00022722"/>
    </source>
</evidence>
<dbReference type="InterPro" id="IPR027806">
    <property type="entry name" value="HARBI1_dom"/>
</dbReference>
<dbReference type="GO" id="GO:0046872">
    <property type="term" value="F:metal ion binding"/>
    <property type="evidence" value="ECO:0007669"/>
    <property type="project" value="UniProtKB-KW"/>
</dbReference>
<dbReference type="PANTHER" id="PTHR22930:SF85">
    <property type="entry name" value="GH03217P-RELATED"/>
    <property type="match status" value="1"/>
</dbReference>
<evidence type="ECO:0000256" key="8">
    <source>
        <dbReference type="SAM" id="MobiDB-lite"/>
    </source>
</evidence>
<dbReference type="Pfam" id="PF13359">
    <property type="entry name" value="DDE_Tnp_4"/>
    <property type="match status" value="1"/>
</dbReference>
<reference evidence="10" key="1">
    <citation type="submission" date="2016-04" db="EMBL/GenBank/DDBJ databases">
        <authorList>
            <person name="Nguyen H.D."/>
            <person name="Samba Siva P."/>
            <person name="Cullis J."/>
            <person name="Levesque C.A."/>
            <person name="Hambleton S."/>
        </authorList>
    </citation>
    <scope>NUCLEOTIDE SEQUENCE</scope>
    <source>
        <strain evidence="10">DAOMC 236416</strain>
    </source>
</reference>
<comment type="caution">
    <text evidence="10">The sequence shown here is derived from an EMBL/GenBank/DDBJ whole genome shotgun (WGS) entry which is preliminary data.</text>
</comment>
<keyword evidence="7" id="KW-0539">Nucleus</keyword>
<dbReference type="GO" id="GO:0005634">
    <property type="term" value="C:nucleus"/>
    <property type="evidence" value="ECO:0007669"/>
    <property type="project" value="UniProtKB-SubCell"/>
</dbReference>
<evidence type="ECO:0000313" key="10">
    <source>
        <dbReference type="EMBL" id="KAE8243924.1"/>
    </source>
</evidence>
<organism evidence="10 11">
    <name type="scientific">Tilletia indica</name>
    <dbReference type="NCBI Taxonomy" id="43049"/>
    <lineage>
        <taxon>Eukaryota</taxon>
        <taxon>Fungi</taxon>
        <taxon>Dikarya</taxon>
        <taxon>Basidiomycota</taxon>
        <taxon>Ustilaginomycotina</taxon>
        <taxon>Exobasidiomycetes</taxon>
        <taxon>Tilletiales</taxon>
        <taxon>Tilletiaceae</taxon>
        <taxon>Tilletia</taxon>
    </lineage>
</organism>
<dbReference type="GO" id="GO:0004518">
    <property type="term" value="F:nuclease activity"/>
    <property type="evidence" value="ECO:0007669"/>
    <property type="project" value="UniProtKB-KW"/>
</dbReference>
<dbReference type="InterPro" id="IPR045249">
    <property type="entry name" value="HARBI1-like"/>
</dbReference>